<feature type="region of interest" description="Disordered" evidence="1">
    <location>
        <begin position="81"/>
        <end position="111"/>
    </location>
</feature>
<proteinExistence type="predicted"/>
<protein>
    <recommendedName>
        <fullName evidence="2">DUF8129 domain-containing protein</fullName>
    </recommendedName>
</protein>
<dbReference type="Proteomes" id="UP000011591">
    <property type="component" value="Unassembled WGS sequence"/>
</dbReference>
<comment type="caution">
    <text evidence="3">The sequence shown here is derived from an EMBL/GenBank/DDBJ whole genome shotgun (WGS) entry which is preliminary data.</text>
</comment>
<organism evidence="3 4">
    <name type="scientific">Natrialba aegyptia DSM 13077</name>
    <dbReference type="NCBI Taxonomy" id="1227491"/>
    <lineage>
        <taxon>Archaea</taxon>
        <taxon>Methanobacteriati</taxon>
        <taxon>Methanobacteriota</taxon>
        <taxon>Stenosarchaea group</taxon>
        <taxon>Halobacteria</taxon>
        <taxon>Halobacteriales</taxon>
        <taxon>Natrialbaceae</taxon>
        <taxon>Natrialba</taxon>
    </lineage>
</organism>
<accession>M0B4N7</accession>
<keyword evidence="4" id="KW-1185">Reference proteome</keyword>
<dbReference type="EMBL" id="AOIP01000022">
    <property type="protein sequence ID" value="ELZ05790.1"/>
    <property type="molecule type" value="Genomic_DNA"/>
</dbReference>
<reference evidence="3 4" key="1">
    <citation type="journal article" date="2014" name="PLoS Genet.">
        <title>Phylogenetically driven sequencing of extremely halophilic archaea reveals strategies for static and dynamic osmo-response.</title>
        <authorList>
            <person name="Becker E.A."/>
            <person name="Seitzer P.M."/>
            <person name="Tritt A."/>
            <person name="Larsen D."/>
            <person name="Krusor M."/>
            <person name="Yao A.I."/>
            <person name="Wu D."/>
            <person name="Madern D."/>
            <person name="Eisen J.A."/>
            <person name="Darling A.E."/>
            <person name="Facciotti M.T."/>
        </authorList>
    </citation>
    <scope>NUCLEOTIDE SEQUENCE [LARGE SCALE GENOMIC DNA]</scope>
    <source>
        <strain evidence="3 4">DSM 13077</strain>
    </source>
</reference>
<evidence type="ECO:0000313" key="4">
    <source>
        <dbReference type="Proteomes" id="UP000011591"/>
    </source>
</evidence>
<name>M0B4N7_9EURY</name>
<evidence type="ECO:0000313" key="3">
    <source>
        <dbReference type="EMBL" id="ELZ05790.1"/>
    </source>
</evidence>
<evidence type="ECO:0000256" key="1">
    <source>
        <dbReference type="SAM" id="MobiDB-lite"/>
    </source>
</evidence>
<dbReference type="InterPro" id="IPR058442">
    <property type="entry name" value="DUF8129"/>
</dbReference>
<sequence>MNGRYAAITDDRHEFPELKDTHGEDPARFLQANRSLALARIAGIRDVDLLTAYRTVEQQITDGDGPGRSEVCDALDAREAELTGDKPNAPIDTETSTPATATDGGQPLVDEPAEIHPDVRWLESGQVLVVDRSNSTEFIWPATTENDEPYLLRTFDDQDSERTDAPIGLSTDEIQQRLGYDSERCDTTEIHVDAPRGAARNRGAA</sequence>
<dbReference type="PATRIC" id="fig|1227491.4.peg.2127"/>
<dbReference type="RefSeq" id="WP_006665533.1">
    <property type="nucleotide sequence ID" value="NZ_AOIP01000022.1"/>
</dbReference>
<dbReference type="OrthoDB" id="206539at2157"/>
<feature type="domain" description="DUF8129" evidence="2">
    <location>
        <begin position="26"/>
        <end position="83"/>
    </location>
</feature>
<evidence type="ECO:0000259" key="2">
    <source>
        <dbReference type="Pfam" id="PF26450"/>
    </source>
</evidence>
<dbReference type="AlphaFoldDB" id="M0B4N7"/>
<dbReference type="Pfam" id="PF26450">
    <property type="entry name" value="DUF8129"/>
    <property type="match status" value="1"/>
</dbReference>
<gene>
    <name evidence="3" type="ORF">C480_10345</name>
</gene>